<dbReference type="CDD" id="cd12113">
    <property type="entry name" value="PHP_PolIIIA_DnaE3"/>
    <property type="match status" value="1"/>
</dbReference>
<evidence type="ECO:0000256" key="7">
    <source>
        <dbReference type="ARBA" id="ARBA00022705"/>
    </source>
</evidence>
<comment type="function">
    <text evidence="9">DNA polymerase III is a complex, multichain enzyme responsible for most of the replicative synthesis in bacteria. This DNA polymerase also exhibits 3' to 5' exonuclease activity. The alpha chain is the DNA polymerase.</text>
</comment>
<dbReference type="InterPro" id="IPR011708">
    <property type="entry name" value="DNA_pol3_alpha_NTPase_dom"/>
</dbReference>
<evidence type="ECO:0000256" key="6">
    <source>
        <dbReference type="ARBA" id="ARBA00022695"/>
    </source>
</evidence>
<feature type="domain" description="Polymerase/histidinol phosphatase N-terminal" evidence="11">
    <location>
        <begin position="40"/>
        <end position="107"/>
    </location>
</feature>
<keyword evidence="5" id="KW-0808">Transferase</keyword>
<evidence type="ECO:0000256" key="8">
    <source>
        <dbReference type="ARBA" id="ARBA00022932"/>
    </source>
</evidence>
<comment type="caution">
    <text evidence="12">The sequence shown here is derived from an EMBL/GenBank/DDBJ whole genome shotgun (WGS) entry which is preliminary data.</text>
</comment>
<keyword evidence="7" id="KW-0235">DNA replication</keyword>
<dbReference type="NCBIfam" id="NF005298">
    <property type="entry name" value="PRK06826.1"/>
    <property type="match status" value="1"/>
</dbReference>
<proteinExistence type="inferred from homology"/>
<name>U1X0U2_ANEAE</name>
<sequence>MNKERMFLYCAARYNRGRVLNGKATDQANRRKIMDRASFVHLHVHSEYSLLESAARIRPLVRRAKELGMHALAITDSQAMYGIIPFYKVCLEEGVKPILGVQVQVADRPAGGEWSREEKGHTLVLLAENMTGYRNIMRLLSHAHMEGRHRPLLAKDRLHGYTDGIIALSGAQDGEIGMLLRAGQIERAVEIAETYALLFGKENFFLEIQDHLLEEQKVVNQRTTDMGRMLGLPLVATNNVRYLKEEDASVFDVLLCIREGKTIEDTERTKYPTHEYYLKSAKEMNELFIFLPEALENTVRIADRCNVELPLGDSILPYFPVPDGQTATDYLRQICDEGLVMRYGKEASSEVRERLDYELGVIARMGFSDYFLIVWDFIRYAREQGIAVGPGRGSAAGSLVAYVLQITNIDPVKYKLLFERFLNPERVSMPDIDIDFSYERRDEVIDYVVRKYGRERVAQIITFGTMAARAAVRDVGRALDTPLSVVDRIAKMIPAELGITLDRALAKSKSLRQATEENPQVEKLLTAARAVEGLPRHASTHAAGVVISRDPLTEYVPIQQGHDGHGLTQYAMEALEEVGLLKMDFLGLKNLTLLERAIKLIRQEEGQEIDLATLPLDDARTYRMLSEADTAGVFQLESSGMRHVLREVKPSVFEDIVAVLALFRPGPMEFIPDFAAAKHGKKKVEYMHPVLEPILQDTYGFILYQEQIMQIASTVAGFTLGEADILRRAVSKKKRDLLQEQREKFVAGALAQGYDAMLANQLYDMIVRFADYGFNRSHSAAYAMIAYHMAYLKANHPVAFLASLLTMAQGSTEKIAEYIEECKRRSISVLGPNVNCSEVDFTVEGGSIRFGLAAIKNVGVQAIRRILEEREEKPFTGLADFCLRIDQRVCNRRVLEALIKSGAMDDFSSNRAALLAALDETMEWAQRMRKLNEGEQIDFFTQESSSAEKAPEIPEGIADFAQKEKLLQEKELLGLYLSGHPLDNYRGVCERLSFLPLGQLREMQDKQSIRLAGMVVGVRSIMTRHGQPMAFVQLEDQTSRVEVVVFPGVYHHASQLLEKGRLLAVEGKANHQGEEVKCIADRIKDIAKLDQPELQTGSSPVMFVKIEAEMEADLEKMQYLQQILRDDSGKSPVILYYAATRKSVQLAPEYNTSATNEIISKIEKITGKGHVIIKNR</sequence>
<dbReference type="InterPro" id="IPR041931">
    <property type="entry name" value="DNA_pol3_alpha_thumb_dom"/>
</dbReference>
<accession>U1X0U2</accession>
<dbReference type="Gene3D" id="3.20.20.140">
    <property type="entry name" value="Metal-dependent hydrolases"/>
    <property type="match status" value="1"/>
</dbReference>
<dbReference type="Proteomes" id="UP000016511">
    <property type="component" value="Unassembled WGS sequence"/>
</dbReference>
<dbReference type="GO" id="GO:0003676">
    <property type="term" value="F:nucleic acid binding"/>
    <property type="evidence" value="ECO:0007669"/>
    <property type="project" value="InterPro"/>
</dbReference>
<evidence type="ECO:0000256" key="10">
    <source>
        <dbReference type="ARBA" id="ARBA00049244"/>
    </source>
</evidence>
<evidence type="ECO:0000256" key="5">
    <source>
        <dbReference type="ARBA" id="ARBA00022679"/>
    </source>
</evidence>
<dbReference type="InterPro" id="IPR016195">
    <property type="entry name" value="Pol/histidinol_Pase-like"/>
</dbReference>
<dbReference type="InterPro" id="IPR029460">
    <property type="entry name" value="DNAPol_HHH"/>
</dbReference>
<dbReference type="PATRIC" id="fig|649747.3.peg.3021"/>
<dbReference type="SMART" id="SM00481">
    <property type="entry name" value="POLIIIAc"/>
    <property type="match status" value="1"/>
</dbReference>
<dbReference type="PANTHER" id="PTHR32294:SF0">
    <property type="entry name" value="DNA POLYMERASE III SUBUNIT ALPHA"/>
    <property type="match status" value="1"/>
</dbReference>
<dbReference type="Pfam" id="PF01336">
    <property type="entry name" value="tRNA_anti-codon"/>
    <property type="match status" value="1"/>
</dbReference>
<dbReference type="InterPro" id="IPR040982">
    <property type="entry name" value="DNA_pol3_finger"/>
</dbReference>
<dbReference type="Gene3D" id="2.40.50.140">
    <property type="entry name" value="Nucleic acid-binding proteins"/>
    <property type="match status" value="1"/>
</dbReference>
<gene>
    <name evidence="12" type="ORF">HMPREF0083_03328</name>
</gene>
<dbReference type="InterPro" id="IPR012340">
    <property type="entry name" value="NA-bd_OB-fold"/>
</dbReference>
<dbReference type="STRING" id="649747.HMPREF0083_03328"/>
<dbReference type="NCBIfam" id="TIGR00594">
    <property type="entry name" value="polc"/>
    <property type="match status" value="1"/>
</dbReference>
<dbReference type="InterPro" id="IPR004013">
    <property type="entry name" value="PHP_dom"/>
</dbReference>
<dbReference type="EMBL" id="AWSJ01000200">
    <property type="protein sequence ID" value="ERI08600.1"/>
    <property type="molecule type" value="Genomic_DNA"/>
</dbReference>
<dbReference type="GO" id="GO:0003887">
    <property type="term" value="F:DNA-directed DNA polymerase activity"/>
    <property type="evidence" value="ECO:0007669"/>
    <property type="project" value="UniProtKB-KW"/>
</dbReference>
<evidence type="ECO:0000256" key="3">
    <source>
        <dbReference type="ARBA" id="ARBA00012417"/>
    </source>
</evidence>
<dbReference type="InterPro" id="IPR004365">
    <property type="entry name" value="NA-bd_OB_tRNA"/>
</dbReference>
<dbReference type="GO" id="GO:0005737">
    <property type="term" value="C:cytoplasm"/>
    <property type="evidence" value="ECO:0007669"/>
    <property type="project" value="UniProtKB-SubCell"/>
</dbReference>
<comment type="catalytic activity">
    <reaction evidence="10">
        <text>DNA(n) + a 2'-deoxyribonucleoside 5'-triphosphate = DNA(n+1) + diphosphate</text>
        <dbReference type="Rhea" id="RHEA:22508"/>
        <dbReference type="Rhea" id="RHEA-COMP:17339"/>
        <dbReference type="Rhea" id="RHEA-COMP:17340"/>
        <dbReference type="ChEBI" id="CHEBI:33019"/>
        <dbReference type="ChEBI" id="CHEBI:61560"/>
        <dbReference type="ChEBI" id="CHEBI:173112"/>
        <dbReference type="EC" id="2.7.7.7"/>
    </reaction>
</comment>
<dbReference type="HOGENOM" id="CLU_001600_0_0_9"/>
<keyword evidence="13" id="KW-1185">Reference proteome</keyword>
<dbReference type="NCBIfam" id="NF004226">
    <property type="entry name" value="PRK05673.1"/>
    <property type="match status" value="1"/>
</dbReference>
<keyword evidence="8" id="KW-0239">DNA-directed DNA polymerase</keyword>
<dbReference type="SUPFAM" id="SSF160975">
    <property type="entry name" value="AF1531-like"/>
    <property type="match status" value="1"/>
</dbReference>
<dbReference type="Pfam" id="PF02811">
    <property type="entry name" value="PHP"/>
    <property type="match status" value="1"/>
</dbReference>
<evidence type="ECO:0000259" key="11">
    <source>
        <dbReference type="SMART" id="SM00481"/>
    </source>
</evidence>
<dbReference type="InterPro" id="IPR003141">
    <property type="entry name" value="Pol/His_phosphatase_N"/>
</dbReference>
<dbReference type="PANTHER" id="PTHR32294">
    <property type="entry name" value="DNA POLYMERASE III SUBUNIT ALPHA"/>
    <property type="match status" value="1"/>
</dbReference>
<dbReference type="Pfam" id="PF07733">
    <property type="entry name" value="DNA_pol3_alpha"/>
    <property type="match status" value="1"/>
</dbReference>
<dbReference type="GO" id="GO:0006260">
    <property type="term" value="P:DNA replication"/>
    <property type="evidence" value="ECO:0007669"/>
    <property type="project" value="UniProtKB-KW"/>
</dbReference>
<evidence type="ECO:0000313" key="13">
    <source>
        <dbReference type="Proteomes" id="UP000016511"/>
    </source>
</evidence>
<organism evidence="12 13">
    <name type="scientific">Aneurinibacillus aneurinilyticus ATCC 12856</name>
    <dbReference type="NCBI Taxonomy" id="649747"/>
    <lineage>
        <taxon>Bacteria</taxon>
        <taxon>Bacillati</taxon>
        <taxon>Bacillota</taxon>
        <taxon>Bacilli</taxon>
        <taxon>Bacillales</taxon>
        <taxon>Paenibacillaceae</taxon>
        <taxon>Aneurinibacillus group</taxon>
        <taxon>Aneurinibacillus</taxon>
    </lineage>
</organism>
<dbReference type="Gene3D" id="1.10.10.1600">
    <property type="entry name" value="Bacterial DNA polymerase III alpha subunit, thumb domain"/>
    <property type="match status" value="1"/>
</dbReference>
<dbReference type="CDD" id="cd04485">
    <property type="entry name" value="DnaE_OBF"/>
    <property type="match status" value="1"/>
</dbReference>
<dbReference type="GO" id="GO:0008408">
    <property type="term" value="F:3'-5' exonuclease activity"/>
    <property type="evidence" value="ECO:0007669"/>
    <property type="project" value="InterPro"/>
</dbReference>
<evidence type="ECO:0000256" key="9">
    <source>
        <dbReference type="ARBA" id="ARBA00025611"/>
    </source>
</evidence>
<dbReference type="Gene3D" id="1.10.150.870">
    <property type="match status" value="1"/>
</dbReference>
<dbReference type="InterPro" id="IPR004805">
    <property type="entry name" value="DnaE2/DnaE/PolC"/>
</dbReference>
<evidence type="ECO:0000256" key="1">
    <source>
        <dbReference type="ARBA" id="ARBA00004496"/>
    </source>
</evidence>
<comment type="subcellular location">
    <subcellularLocation>
        <location evidence="1">Cytoplasm</location>
    </subcellularLocation>
</comment>
<dbReference type="Pfam" id="PF17657">
    <property type="entry name" value="DNA_pol3_finger"/>
    <property type="match status" value="1"/>
</dbReference>
<dbReference type="AlphaFoldDB" id="U1X0U2"/>
<dbReference type="Pfam" id="PF14579">
    <property type="entry name" value="HHH_6"/>
    <property type="match status" value="1"/>
</dbReference>
<reference evidence="12 13" key="1">
    <citation type="submission" date="2013-08" db="EMBL/GenBank/DDBJ databases">
        <authorList>
            <person name="Weinstock G."/>
            <person name="Sodergren E."/>
            <person name="Wylie T."/>
            <person name="Fulton L."/>
            <person name="Fulton R."/>
            <person name="Fronick C."/>
            <person name="O'Laughlin M."/>
            <person name="Godfrey J."/>
            <person name="Miner T."/>
            <person name="Herter B."/>
            <person name="Appelbaum E."/>
            <person name="Cordes M."/>
            <person name="Lek S."/>
            <person name="Wollam A."/>
            <person name="Pepin K.H."/>
            <person name="Palsikar V.B."/>
            <person name="Mitreva M."/>
            <person name="Wilson R.K."/>
        </authorList>
    </citation>
    <scope>NUCLEOTIDE SEQUENCE [LARGE SCALE GENOMIC DNA]</scope>
    <source>
        <strain evidence="12 13">ATCC 12856</strain>
    </source>
</reference>
<comment type="similarity">
    <text evidence="2">Belongs to the DNA polymerase type-C family. DnaE subfamily.</text>
</comment>
<evidence type="ECO:0000313" key="12">
    <source>
        <dbReference type="EMBL" id="ERI08600.1"/>
    </source>
</evidence>
<protein>
    <recommendedName>
        <fullName evidence="4">DNA polymerase III subunit alpha</fullName>
        <ecNumber evidence="3">2.7.7.7</ecNumber>
    </recommendedName>
</protein>
<dbReference type="SUPFAM" id="SSF89550">
    <property type="entry name" value="PHP domain-like"/>
    <property type="match status" value="1"/>
</dbReference>
<keyword evidence="6" id="KW-0548">Nucleotidyltransferase</keyword>
<dbReference type="eggNOG" id="COG0587">
    <property type="taxonomic scope" value="Bacteria"/>
</dbReference>
<evidence type="ECO:0000256" key="2">
    <source>
        <dbReference type="ARBA" id="ARBA00009496"/>
    </source>
</evidence>
<evidence type="ECO:0000256" key="4">
    <source>
        <dbReference type="ARBA" id="ARBA00019114"/>
    </source>
</evidence>
<dbReference type="EC" id="2.7.7.7" evidence="3"/>